<evidence type="ECO:0000256" key="1">
    <source>
        <dbReference type="ARBA" id="ARBA00023054"/>
    </source>
</evidence>
<protein>
    <submittedName>
        <fullName evidence="7">Putative nuclear matrix constituent protein 1-like protein</fullName>
    </submittedName>
</protein>
<comment type="similarity">
    <text evidence="4">Belongs to the CRWN family.</text>
</comment>
<feature type="coiled-coil region" evidence="5">
    <location>
        <begin position="667"/>
        <end position="746"/>
    </location>
</feature>
<feature type="region of interest" description="Disordered" evidence="6">
    <location>
        <begin position="821"/>
        <end position="892"/>
    </location>
</feature>
<comment type="subcellular location">
    <subcellularLocation>
        <location evidence="3">Nucleus lamina</location>
    </subcellularLocation>
</comment>
<keyword evidence="8" id="KW-1185">Reference proteome</keyword>
<feature type="region of interest" description="Disordered" evidence="6">
    <location>
        <begin position="915"/>
        <end position="947"/>
    </location>
</feature>
<accession>A0A833R025</accession>
<dbReference type="InterPro" id="IPR040418">
    <property type="entry name" value="CRWN"/>
</dbReference>
<evidence type="ECO:0000313" key="8">
    <source>
        <dbReference type="Proteomes" id="UP000623129"/>
    </source>
</evidence>
<evidence type="ECO:0000313" key="7">
    <source>
        <dbReference type="EMBL" id="KAF3327516.1"/>
    </source>
</evidence>
<evidence type="ECO:0000256" key="2">
    <source>
        <dbReference type="ARBA" id="ARBA00023242"/>
    </source>
</evidence>
<gene>
    <name evidence="7" type="ORF">FCM35_KLT07634</name>
</gene>
<dbReference type="OrthoDB" id="673795at2759"/>
<reference evidence="7" key="1">
    <citation type="submission" date="2020-01" db="EMBL/GenBank/DDBJ databases">
        <title>Genome sequence of Kobresia littledalei, the first chromosome-level genome in the family Cyperaceae.</title>
        <authorList>
            <person name="Qu G."/>
        </authorList>
    </citation>
    <scope>NUCLEOTIDE SEQUENCE</scope>
    <source>
        <strain evidence="7">C.B.Clarke</strain>
        <tissue evidence="7">Leaf</tissue>
    </source>
</reference>
<dbReference type="GO" id="GO:0006997">
    <property type="term" value="P:nucleus organization"/>
    <property type="evidence" value="ECO:0007669"/>
    <property type="project" value="InterPro"/>
</dbReference>
<evidence type="ECO:0000256" key="6">
    <source>
        <dbReference type="SAM" id="MobiDB-lite"/>
    </source>
</evidence>
<dbReference type="AlphaFoldDB" id="A0A833R025"/>
<organism evidence="7 8">
    <name type="scientific">Carex littledalei</name>
    <dbReference type="NCBI Taxonomy" id="544730"/>
    <lineage>
        <taxon>Eukaryota</taxon>
        <taxon>Viridiplantae</taxon>
        <taxon>Streptophyta</taxon>
        <taxon>Embryophyta</taxon>
        <taxon>Tracheophyta</taxon>
        <taxon>Spermatophyta</taxon>
        <taxon>Magnoliopsida</taxon>
        <taxon>Liliopsida</taxon>
        <taxon>Poales</taxon>
        <taxon>Cyperaceae</taxon>
        <taxon>Cyperoideae</taxon>
        <taxon>Cariceae</taxon>
        <taxon>Carex</taxon>
        <taxon>Carex subgen. Euthyceras</taxon>
    </lineage>
</organism>
<evidence type="ECO:0000256" key="4">
    <source>
        <dbReference type="ARBA" id="ARBA00024208"/>
    </source>
</evidence>
<keyword evidence="2" id="KW-0539">Nucleus</keyword>
<feature type="compositionally biased region" description="Acidic residues" evidence="6">
    <location>
        <begin position="932"/>
        <end position="944"/>
    </location>
</feature>
<dbReference type="Proteomes" id="UP000623129">
    <property type="component" value="Unassembled WGS sequence"/>
</dbReference>
<dbReference type="PANTHER" id="PTHR31908:SF2">
    <property type="entry name" value="PROTEIN CROWDED NUCLEI 4"/>
    <property type="match status" value="1"/>
</dbReference>
<comment type="caution">
    <text evidence="7">The sequence shown here is derived from an EMBL/GenBank/DDBJ whole genome shotgun (WGS) entry which is preliminary data.</text>
</comment>
<dbReference type="PANTHER" id="PTHR31908">
    <property type="entry name" value="PROTEIN CROWDED NUCLEI 4"/>
    <property type="match status" value="1"/>
</dbReference>
<feature type="coiled-coil region" evidence="5">
    <location>
        <begin position="146"/>
        <end position="222"/>
    </location>
</feature>
<keyword evidence="1 5" id="KW-0175">Coiled coil</keyword>
<evidence type="ECO:0000256" key="3">
    <source>
        <dbReference type="ARBA" id="ARBA00024186"/>
    </source>
</evidence>
<feature type="coiled-coil region" evidence="5">
    <location>
        <begin position="262"/>
        <end position="289"/>
    </location>
</feature>
<proteinExistence type="inferred from homology"/>
<dbReference type="GO" id="GO:0005652">
    <property type="term" value="C:nuclear lamina"/>
    <property type="evidence" value="ECO:0007669"/>
    <property type="project" value="UniProtKB-SubCell"/>
</dbReference>
<dbReference type="EMBL" id="SWLB01000017">
    <property type="protein sequence ID" value="KAF3327516.1"/>
    <property type="molecule type" value="Genomic_DNA"/>
</dbReference>
<feature type="coiled-coil region" evidence="5">
    <location>
        <begin position="387"/>
        <end position="633"/>
    </location>
</feature>
<evidence type="ECO:0000256" key="5">
    <source>
        <dbReference type="SAM" id="Coils"/>
    </source>
</evidence>
<sequence>MASPRLFSAGIRGGVLSSPANGGGDEAIWRRLGDAGLDEETVKKKDKAALIAYIRKLEAELYEHQHQMGLLLLDRKEWSLKYEQLKASTDTSEISYKRERAAQVSALAEAAKREESLKKALGIEKECVANIEKALHDTRVEWAETKVAYENKLVEARELSQTAQKKLDDAEEKLLSVRSLEADASRTRDAARRSIQDVEAREDDLRRRLVALQSEHDAKEQDLNLQRKSLSETQKLVHQQEERLLEKESLLNQRELYMLDQAESLNRKEKQLEAERLQLEADRRAFLEEKCNLDLRITAISTREEATIERESLLDRKERELLILQETIASKEQAEIERLTNEHQSLLDKRRTEFEAELEKRRALIDEELEARRSSFDDIEVTLNERINSYTEKEHSLNLKLAELAEKEEELASESKCLKELEERLNFTKREHNTTLQGLEKERHEIEKMKLDLEKEKASLKEEREYMLRAQGVLEITEGERSELAVLERKLKEEIDSFRAQKKDLLAEAERLQSEKEQFEIEWEMVDEKKEDLAKEAERLENERRVMTEHLKEEHESLKREKEELRVQLKRNAESLAHERDDFMRNMQAEHGSWLSRMEKEHADFKRDMDLQKAELQESVNAKREEVESYLREREAVFEKKKDEEMRYLESQKEIVAKQFELLDVGLRKLEKEREEIAVERSQREKEINGIKDTIEVLNVQREKLKEQRDLLRVDRESINEQIKQLNELEAANQEAERRALIATAKLRTPVKKVREYKISGANGLEGKDNANPKDDSGLKLLVASSTVLEGSSSKPTPVSWVRRCAGVIFKRSPEDALLEASAGGAGNGASVSGRKRPSDDGGNGTPFEPQYKLRKRIAEKDQNGGPVASSGEQENEGLLHVGNGGPHDSDKIEILSLHNEEEVVVREYEEPLEEIAPVECEQQTPIRGQDIDGEEDEDAEPEVEPASVKEKLWNFLITLIA</sequence>
<name>A0A833R025_9POAL</name>
<feature type="coiled-coil region" evidence="5">
    <location>
        <begin position="314"/>
        <end position="349"/>
    </location>
</feature>